<dbReference type="OrthoDB" id="9784202at2"/>
<dbReference type="AlphaFoldDB" id="A0A517YRA6"/>
<dbReference type="Pfam" id="PF01810">
    <property type="entry name" value="LysE"/>
    <property type="match status" value="1"/>
</dbReference>
<dbReference type="PANTHER" id="PTHR30086:SF20">
    <property type="entry name" value="ARGININE EXPORTER PROTEIN ARGO-RELATED"/>
    <property type="match status" value="1"/>
</dbReference>
<dbReference type="InterPro" id="IPR001123">
    <property type="entry name" value="LeuE-type"/>
</dbReference>
<feature type="transmembrane region" description="Helical" evidence="6">
    <location>
        <begin position="186"/>
        <end position="204"/>
    </location>
</feature>
<evidence type="ECO:0000256" key="4">
    <source>
        <dbReference type="ARBA" id="ARBA00022989"/>
    </source>
</evidence>
<gene>
    <name evidence="7" type="primary">rhtB_1</name>
    <name evidence="7" type="ORF">KS4_07920</name>
</gene>
<dbReference type="GO" id="GO:0015171">
    <property type="term" value="F:amino acid transmembrane transporter activity"/>
    <property type="evidence" value="ECO:0007669"/>
    <property type="project" value="TreeGrafter"/>
</dbReference>
<accession>A0A517YRA6</accession>
<evidence type="ECO:0000256" key="1">
    <source>
        <dbReference type="ARBA" id="ARBA00004651"/>
    </source>
</evidence>
<proteinExistence type="predicted"/>
<evidence type="ECO:0000256" key="3">
    <source>
        <dbReference type="ARBA" id="ARBA00022692"/>
    </source>
</evidence>
<dbReference type="GO" id="GO:0005886">
    <property type="term" value="C:plasma membrane"/>
    <property type="evidence" value="ECO:0007669"/>
    <property type="project" value="UniProtKB-SubCell"/>
</dbReference>
<dbReference type="KEGG" id="pcor:KS4_07920"/>
<feature type="transmembrane region" description="Helical" evidence="6">
    <location>
        <begin position="153"/>
        <end position="174"/>
    </location>
</feature>
<dbReference type="EMBL" id="CP036425">
    <property type="protein sequence ID" value="QDU32758.1"/>
    <property type="molecule type" value="Genomic_DNA"/>
</dbReference>
<name>A0A517YRA6_9BACT</name>
<feature type="transmembrane region" description="Helical" evidence="6">
    <location>
        <begin position="6"/>
        <end position="29"/>
    </location>
</feature>
<evidence type="ECO:0000313" key="8">
    <source>
        <dbReference type="Proteomes" id="UP000317369"/>
    </source>
</evidence>
<keyword evidence="4 6" id="KW-1133">Transmembrane helix</keyword>
<keyword evidence="8" id="KW-1185">Reference proteome</keyword>
<protein>
    <submittedName>
        <fullName evidence="7">Homoserine/homoserine lactone efflux protein</fullName>
    </submittedName>
</protein>
<evidence type="ECO:0000256" key="2">
    <source>
        <dbReference type="ARBA" id="ARBA00022475"/>
    </source>
</evidence>
<evidence type="ECO:0000313" key="7">
    <source>
        <dbReference type="EMBL" id="QDU32758.1"/>
    </source>
</evidence>
<keyword evidence="2" id="KW-1003">Cell membrane</keyword>
<comment type="subcellular location">
    <subcellularLocation>
        <location evidence="1">Cell membrane</location>
        <topology evidence="1">Multi-pass membrane protein</topology>
    </subcellularLocation>
</comment>
<keyword evidence="3 6" id="KW-0812">Transmembrane</keyword>
<feature type="transmembrane region" description="Helical" evidence="6">
    <location>
        <begin position="71"/>
        <end position="92"/>
    </location>
</feature>
<dbReference type="PIRSF" id="PIRSF006324">
    <property type="entry name" value="LeuE"/>
    <property type="match status" value="1"/>
</dbReference>
<dbReference type="Proteomes" id="UP000317369">
    <property type="component" value="Chromosome"/>
</dbReference>
<dbReference type="PANTHER" id="PTHR30086">
    <property type="entry name" value="ARGININE EXPORTER PROTEIN ARGO"/>
    <property type="match status" value="1"/>
</dbReference>
<sequence length="207" mass="22150">MVTWEKLVLFIGVTAVLAVTPGPDVIYVLTRGMAQGTKAALAAAFGFATGSLAHTAFAIVGISAILQASAVAFMVIKLVGAGYLIYLGLRALFDKSHFDISGKLEGKQIKQIYKQSVIANILNPKVAIFYLSFLPQFINQDSRAWTQLLELGAVFMVMTILVFGVIGVFAAKLGEQLKKNDKIAGSIRYVSGSVLCLLGIGLAIHDR</sequence>
<dbReference type="RefSeq" id="WP_145074832.1">
    <property type="nucleotide sequence ID" value="NZ_CP036425.1"/>
</dbReference>
<organism evidence="7 8">
    <name type="scientific">Poriferisphaera corsica</name>
    <dbReference type="NCBI Taxonomy" id="2528020"/>
    <lineage>
        <taxon>Bacteria</taxon>
        <taxon>Pseudomonadati</taxon>
        <taxon>Planctomycetota</taxon>
        <taxon>Phycisphaerae</taxon>
        <taxon>Phycisphaerales</taxon>
        <taxon>Phycisphaeraceae</taxon>
        <taxon>Poriferisphaera</taxon>
    </lineage>
</organism>
<feature type="transmembrane region" description="Helical" evidence="6">
    <location>
        <begin position="41"/>
        <end position="65"/>
    </location>
</feature>
<keyword evidence="5 6" id="KW-0472">Membrane</keyword>
<reference evidence="7 8" key="1">
    <citation type="submission" date="2019-02" db="EMBL/GenBank/DDBJ databases">
        <title>Deep-cultivation of Planctomycetes and their phenomic and genomic characterization uncovers novel biology.</title>
        <authorList>
            <person name="Wiegand S."/>
            <person name="Jogler M."/>
            <person name="Boedeker C."/>
            <person name="Pinto D."/>
            <person name="Vollmers J."/>
            <person name="Rivas-Marin E."/>
            <person name="Kohn T."/>
            <person name="Peeters S.H."/>
            <person name="Heuer A."/>
            <person name="Rast P."/>
            <person name="Oberbeckmann S."/>
            <person name="Bunk B."/>
            <person name="Jeske O."/>
            <person name="Meyerdierks A."/>
            <person name="Storesund J.E."/>
            <person name="Kallscheuer N."/>
            <person name="Luecker S."/>
            <person name="Lage O.M."/>
            <person name="Pohl T."/>
            <person name="Merkel B.J."/>
            <person name="Hornburger P."/>
            <person name="Mueller R.-W."/>
            <person name="Bruemmer F."/>
            <person name="Labrenz M."/>
            <person name="Spormann A.M."/>
            <person name="Op den Camp H."/>
            <person name="Overmann J."/>
            <person name="Amann R."/>
            <person name="Jetten M.S.M."/>
            <person name="Mascher T."/>
            <person name="Medema M.H."/>
            <person name="Devos D.P."/>
            <person name="Kaster A.-K."/>
            <person name="Ovreas L."/>
            <person name="Rohde M."/>
            <person name="Galperin M.Y."/>
            <person name="Jogler C."/>
        </authorList>
    </citation>
    <scope>NUCLEOTIDE SEQUENCE [LARGE SCALE GENOMIC DNA]</scope>
    <source>
        <strain evidence="7 8">KS4</strain>
    </source>
</reference>
<evidence type="ECO:0000256" key="6">
    <source>
        <dbReference type="SAM" id="Phobius"/>
    </source>
</evidence>
<evidence type="ECO:0000256" key="5">
    <source>
        <dbReference type="ARBA" id="ARBA00023136"/>
    </source>
</evidence>